<reference evidence="2" key="2">
    <citation type="submission" date="2017-12" db="EMBL/GenBank/DDBJ databases">
        <title>Coralsnake Venomics: Analyses of Venom Gland Transcriptomes and Proteomes of Six Brazilian Taxa.</title>
        <authorList>
            <person name="Aird S.D."/>
            <person name="Jorge da Silva N."/>
            <person name="Qiu L."/>
            <person name="Villar-Briones A."/>
            <person name="Aparecida-Saddi V."/>
            <person name="Campos-Telles M.P."/>
            <person name="Grau M."/>
            <person name="Mikheyev A.S."/>
        </authorList>
    </citation>
    <scope>NUCLEOTIDE SEQUENCE</scope>
    <source>
        <tissue evidence="2">Venom_gland</tissue>
    </source>
</reference>
<dbReference type="Gene3D" id="3.30.70.1820">
    <property type="entry name" value="L1 transposable element, RRM domain"/>
    <property type="match status" value="1"/>
</dbReference>
<sequence length="111" mass="13568">MVEILARALEIPEEKMNSIDEVFRVFTRYAMRNKLPKEVYVRFTKKAIKTQILQRARDDPLRYKGKEIIVLKQVPRKVRELRREYQFLTKILIKKEVNYRWLVPEGLTFIW</sequence>
<dbReference type="Pfam" id="PF02994">
    <property type="entry name" value="Transposase_22"/>
    <property type="match status" value="1"/>
</dbReference>
<protein>
    <recommendedName>
        <fullName evidence="1">L1 transposable element RRM domain-containing protein</fullName>
    </recommendedName>
</protein>
<organism evidence="2">
    <name type="scientific">Micrurus carvalhoi</name>
    <dbReference type="NCBI Taxonomy" id="3147026"/>
    <lineage>
        <taxon>Eukaryota</taxon>
        <taxon>Metazoa</taxon>
        <taxon>Chordata</taxon>
        <taxon>Craniata</taxon>
        <taxon>Vertebrata</taxon>
        <taxon>Euteleostomi</taxon>
        <taxon>Lepidosauria</taxon>
        <taxon>Squamata</taxon>
        <taxon>Bifurcata</taxon>
        <taxon>Unidentata</taxon>
        <taxon>Episquamata</taxon>
        <taxon>Toxicofera</taxon>
        <taxon>Serpentes</taxon>
        <taxon>Colubroidea</taxon>
        <taxon>Elapidae</taxon>
        <taxon>Elapinae</taxon>
        <taxon>Micrurus</taxon>
    </lineage>
</organism>
<dbReference type="EMBL" id="IACI01105690">
    <property type="protein sequence ID" value="LAA32910.1"/>
    <property type="molecule type" value="Transcribed_RNA"/>
</dbReference>
<name>A0A2H6NKX3_9SAUR</name>
<feature type="domain" description="L1 transposable element RRM" evidence="1">
    <location>
        <begin position="18"/>
        <end position="68"/>
    </location>
</feature>
<accession>A0A2H6NKX3</accession>
<reference evidence="2" key="1">
    <citation type="submission" date="2017-07" db="EMBL/GenBank/DDBJ databases">
        <authorList>
            <person name="Mikheyev A."/>
            <person name="Grau M."/>
        </authorList>
    </citation>
    <scope>NUCLEOTIDE SEQUENCE</scope>
    <source>
        <tissue evidence="2">Venom_gland</tissue>
    </source>
</reference>
<dbReference type="InterPro" id="IPR043636">
    <property type="entry name" value="L1_RRM_dom"/>
</dbReference>
<evidence type="ECO:0000313" key="2">
    <source>
        <dbReference type="EMBL" id="LAA32910.1"/>
    </source>
</evidence>
<evidence type="ECO:0000259" key="1">
    <source>
        <dbReference type="Pfam" id="PF02994"/>
    </source>
</evidence>
<proteinExistence type="predicted"/>
<dbReference type="AlphaFoldDB" id="A0A2H6NKX3"/>